<sequence length="137" mass="14374">MMTTPIVGEAITPLHIDGVDGQQIKTMAALLRDPNPIHFDTDVTRALGMGDRAVNQGPTNVGYVATALMAWAGGGPECIRHLKVRLAGNVFAGDRLTAGGTVESLSEEDGTTVATCTVWLRRDDDTVVVTGTAEVAL</sequence>
<feature type="domain" description="MaoC-like" evidence="2">
    <location>
        <begin position="21"/>
        <end position="108"/>
    </location>
</feature>
<name>A0A346Y389_9ACTN</name>
<dbReference type="InterPro" id="IPR002539">
    <property type="entry name" value="MaoC-like_dom"/>
</dbReference>
<comment type="similarity">
    <text evidence="1">Belongs to the enoyl-CoA hydratase/isomerase family.</text>
</comment>
<protein>
    <recommendedName>
        <fullName evidence="2">MaoC-like domain-containing protein</fullName>
    </recommendedName>
</protein>
<evidence type="ECO:0000256" key="1">
    <source>
        <dbReference type="ARBA" id="ARBA00005254"/>
    </source>
</evidence>
<reference evidence="3 4" key="1">
    <citation type="submission" date="2018-09" db="EMBL/GenBank/DDBJ databases">
        <title>Complete genome sequence of Euzebya sp. DY32-46 isolated from seawater of Pacific Ocean.</title>
        <authorList>
            <person name="Xu L."/>
            <person name="Wu Y.-H."/>
            <person name="Xu X.-W."/>
        </authorList>
    </citation>
    <scope>NUCLEOTIDE SEQUENCE [LARGE SCALE GENOMIC DNA]</scope>
    <source>
        <strain evidence="3 4">DY32-46</strain>
    </source>
</reference>
<dbReference type="InterPro" id="IPR029069">
    <property type="entry name" value="HotDog_dom_sf"/>
</dbReference>
<proteinExistence type="inferred from homology"/>
<organism evidence="3 4">
    <name type="scientific">Euzebya pacifica</name>
    <dbReference type="NCBI Taxonomy" id="1608957"/>
    <lineage>
        <taxon>Bacteria</taxon>
        <taxon>Bacillati</taxon>
        <taxon>Actinomycetota</taxon>
        <taxon>Nitriliruptoria</taxon>
        <taxon>Euzebyales</taxon>
    </lineage>
</organism>
<accession>A0A346Y389</accession>
<evidence type="ECO:0000313" key="4">
    <source>
        <dbReference type="Proteomes" id="UP000264006"/>
    </source>
</evidence>
<evidence type="ECO:0000313" key="3">
    <source>
        <dbReference type="EMBL" id="AXV08936.1"/>
    </source>
</evidence>
<dbReference type="Pfam" id="PF01575">
    <property type="entry name" value="MaoC_dehydratas"/>
    <property type="match status" value="1"/>
</dbReference>
<dbReference type="AlphaFoldDB" id="A0A346Y389"/>
<evidence type="ECO:0000259" key="2">
    <source>
        <dbReference type="Pfam" id="PF01575"/>
    </source>
</evidence>
<dbReference type="KEGG" id="euz:DVS28_a4270"/>
<dbReference type="SUPFAM" id="SSF54637">
    <property type="entry name" value="Thioesterase/thiol ester dehydrase-isomerase"/>
    <property type="match status" value="1"/>
</dbReference>
<keyword evidence="4" id="KW-1185">Reference proteome</keyword>
<dbReference type="Gene3D" id="3.10.129.10">
    <property type="entry name" value="Hotdog Thioesterase"/>
    <property type="match status" value="1"/>
</dbReference>
<dbReference type="EMBL" id="CP031165">
    <property type="protein sequence ID" value="AXV08936.1"/>
    <property type="molecule type" value="Genomic_DNA"/>
</dbReference>
<dbReference type="Proteomes" id="UP000264006">
    <property type="component" value="Chromosome"/>
</dbReference>
<gene>
    <name evidence="3" type="ORF">DVS28_a4270</name>
</gene>